<dbReference type="EMBL" id="JACSQL010000001">
    <property type="protein sequence ID" value="MBD7967174.1"/>
    <property type="molecule type" value="Genomic_DNA"/>
</dbReference>
<reference evidence="1 2" key="1">
    <citation type="submission" date="2020-08" db="EMBL/GenBank/DDBJ databases">
        <title>A Genomic Blueprint of the Chicken Gut Microbiome.</title>
        <authorList>
            <person name="Gilroy R."/>
            <person name="Ravi A."/>
            <person name="Getino M."/>
            <person name="Pursley I."/>
            <person name="Horton D.L."/>
            <person name="Alikhan N.-F."/>
            <person name="Baker D."/>
            <person name="Gharbi K."/>
            <person name="Hall N."/>
            <person name="Watson M."/>
            <person name="Adriaenssens E.M."/>
            <person name="Foster-Nyarko E."/>
            <person name="Jarju S."/>
            <person name="Secka A."/>
            <person name="Antonio M."/>
            <person name="Oren A."/>
            <person name="Chaudhuri R."/>
            <person name="La Ragione R.M."/>
            <person name="Hildebrand F."/>
            <person name="Pallen M.J."/>
        </authorList>
    </citation>
    <scope>NUCLEOTIDE SEQUENCE [LARGE SCALE GENOMIC DNA]</scope>
    <source>
        <strain evidence="1 2">Sa2BVA9</strain>
    </source>
</reference>
<sequence length="67" mass="7334">MNFRDMVRGFLGSEVEILTSNDYLDGILVSVDETTLILRVPPIIYGPPGDLAFVPLSSVELIRILAA</sequence>
<name>A0ABR8SV17_9BACL</name>
<evidence type="ECO:0000313" key="2">
    <source>
        <dbReference type="Proteomes" id="UP000608071"/>
    </source>
</evidence>
<dbReference type="Proteomes" id="UP000608071">
    <property type="component" value="Unassembled WGS sequence"/>
</dbReference>
<evidence type="ECO:0000313" key="1">
    <source>
        <dbReference type="EMBL" id="MBD7967174.1"/>
    </source>
</evidence>
<dbReference type="RefSeq" id="WP_160036466.1">
    <property type="nucleotide sequence ID" value="NZ_JACSQL010000001.1"/>
</dbReference>
<comment type="caution">
    <text evidence="1">The sequence shown here is derived from an EMBL/GenBank/DDBJ whole genome shotgun (WGS) entry which is preliminary data.</text>
</comment>
<proteinExistence type="predicted"/>
<keyword evidence="2" id="KW-1185">Reference proteome</keyword>
<accession>A0ABR8SV17</accession>
<organism evidence="1 2">
    <name type="scientific">Paenibacillus gallinarum</name>
    <dbReference type="NCBI Taxonomy" id="2762232"/>
    <lineage>
        <taxon>Bacteria</taxon>
        <taxon>Bacillati</taxon>
        <taxon>Bacillota</taxon>
        <taxon>Bacilli</taxon>
        <taxon>Bacillales</taxon>
        <taxon>Paenibacillaceae</taxon>
        <taxon>Paenibacillus</taxon>
    </lineage>
</organism>
<protein>
    <recommendedName>
        <fullName evidence="3">DUF2642 domain-containing protein</fullName>
    </recommendedName>
</protein>
<evidence type="ECO:0008006" key="3">
    <source>
        <dbReference type="Google" id="ProtNLM"/>
    </source>
</evidence>
<gene>
    <name evidence="1" type="ORF">H9647_03780</name>
</gene>